<dbReference type="NCBIfam" id="TIGR00157">
    <property type="entry name" value="ribosome small subunit-dependent GTPase A"/>
    <property type="match status" value="1"/>
</dbReference>
<comment type="cofactor">
    <cofactor evidence="10">
        <name>Zn(2+)</name>
        <dbReference type="ChEBI" id="CHEBI:29105"/>
    </cofactor>
    <text evidence="10">Binds 1 zinc ion per subunit.</text>
</comment>
<comment type="function">
    <text evidence="10">One of several proteins that assist in the late maturation steps of the functional core of the 30S ribosomal subunit. Helps release RbfA from mature subunits. May play a role in the assembly of ribosomal proteins into the subunit. Circularly permuted GTPase that catalyzes slow GTP hydrolysis, GTPase activity is stimulated by the 30S ribosomal subunit.</text>
</comment>
<feature type="binding site" evidence="10">
    <location>
        <position position="307"/>
    </location>
    <ligand>
        <name>Zn(2+)</name>
        <dbReference type="ChEBI" id="CHEBI:29105"/>
    </ligand>
</feature>
<dbReference type="GO" id="GO:0019843">
    <property type="term" value="F:rRNA binding"/>
    <property type="evidence" value="ECO:0007669"/>
    <property type="project" value="UniProtKB-KW"/>
</dbReference>
<evidence type="ECO:0000256" key="4">
    <source>
        <dbReference type="ARBA" id="ARBA00022730"/>
    </source>
</evidence>
<dbReference type="RefSeq" id="WP_338601310.1">
    <property type="nucleotide sequence ID" value="NZ_AP028679.1"/>
</dbReference>
<keyword evidence="5 10" id="KW-0547">Nucleotide-binding</keyword>
<evidence type="ECO:0000256" key="8">
    <source>
        <dbReference type="ARBA" id="ARBA00022884"/>
    </source>
</evidence>
<keyword evidence="8 10" id="KW-0694">RNA-binding</keyword>
<evidence type="ECO:0000256" key="5">
    <source>
        <dbReference type="ARBA" id="ARBA00022741"/>
    </source>
</evidence>
<dbReference type="CDD" id="cd01854">
    <property type="entry name" value="YjeQ_EngC"/>
    <property type="match status" value="1"/>
</dbReference>
<keyword evidence="7 10" id="KW-0862">Zinc</keyword>
<dbReference type="Pfam" id="PF03193">
    <property type="entry name" value="RsgA_GTPase"/>
    <property type="match status" value="1"/>
</dbReference>
<dbReference type="GO" id="GO:0042274">
    <property type="term" value="P:ribosomal small subunit biogenesis"/>
    <property type="evidence" value="ECO:0007669"/>
    <property type="project" value="UniProtKB-UniRule"/>
</dbReference>
<gene>
    <name evidence="13" type="primary">yloQ</name>
    <name evidence="10" type="synonym">rsgA</name>
    <name evidence="13" type="ORF">FAK_31080</name>
</gene>
<keyword evidence="2 10" id="KW-0690">Ribosome biogenesis</keyword>
<dbReference type="InterPro" id="IPR030378">
    <property type="entry name" value="G_CP_dom"/>
</dbReference>
<dbReference type="AlphaFoldDB" id="A0AAU9EHU2"/>
<keyword evidence="1 10" id="KW-0963">Cytoplasm</keyword>
<dbReference type="PROSITE" id="PS51721">
    <property type="entry name" value="G_CP"/>
    <property type="match status" value="1"/>
</dbReference>
<dbReference type="PANTHER" id="PTHR32120">
    <property type="entry name" value="SMALL RIBOSOMAL SUBUNIT BIOGENESIS GTPASE RSGA"/>
    <property type="match status" value="1"/>
</dbReference>
<evidence type="ECO:0000256" key="2">
    <source>
        <dbReference type="ARBA" id="ARBA00022517"/>
    </source>
</evidence>
<dbReference type="InterPro" id="IPR004881">
    <property type="entry name" value="Ribosome_biogen_GTPase_RsgA"/>
</dbReference>
<evidence type="ECO:0000256" key="9">
    <source>
        <dbReference type="ARBA" id="ARBA00023134"/>
    </source>
</evidence>
<evidence type="ECO:0000256" key="1">
    <source>
        <dbReference type="ARBA" id="ARBA00022490"/>
    </source>
</evidence>
<dbReference type="Gene3D" id="1.10.40.50">
    <property type="entry name" value="Probable gtpase engc, domain 3"/>
    <property type="match status" value="1"/>
</dbReference>
<dbReference type="PROSITE" id="PS50936">
    <property type="entry name" value="ENGC_GTPASE"/>
    <property type="match status" value="1"/>
</dbReference>
<protein>
    <recommendedName>
        <fullName evidence="10">Small ribosomal subunit biogenesis GTPase RsgA</fullName>
        <ecNumber evidence="10">3.6.1.-</ecNumber>
    </recommendedName>
</protein>
<evidence type="ECO:0000259" key="12">
    <source>
        <dbReference type="PROSITE" id="PS51721"/>
    </source>
</evidence>
<proteinExistence type="inferred from homology"/>
<evidence type="ECO:0000256" key="7">
    <source>
        <dbReference type="ARBA" id="ARBA00022833"/>
    </source>
</evidence>
<keyword evidence="3 10" id="KW-0479">Metal-binding</keyword>
<dbReference type="InterPro" id="IPR027417">
    <property type="entry name" value="P-loop_NTPase"/>
</dbReference>
<dbReference type="Gene3D" id="3.40.50.300">
    <property type="entry name" value="P-loop containing nucleotide triphosphate hydrolases"/>
    <property type="match status" value="1"/>
</dbReference>
<evidence type="ECO:0000313" key="14">
    <source>
        <dbReference type="Proteomes" id="UP001366166"/>
    </source>
</evidence>
<name>A0AAU9EHU2_9BACT</name>
<feature type="domain" description="EngC GTPase" evidence="11">
    <location>
        <begin position="122"/>
        <end position="269"/>
    </location>
</feature>
<dbReference type="EMBL" id="AP028679">
    <property type="protein sequence ID" value="BEQ16042.1"/>
    <property type="molecule type" value="Genomic_DNA"/>
</dbReference>
<evidence type="ECO:0000256" key="3">
    <source>
        <dbReference type="ARBA" id="ARBA00022723"/>
    </source>
</evidence>
<feature type="binding site" evidence="10">
    <location>
        <begin position="161"/>
        <end position="164"/>
    </location>
    <ligand>
        <name>GTP</name>
        <dbReference type="ChEBI" id="CHEBI:37565"/>
    </ligand>
</feature>
<organism evidence="13 14">
    <name type="scientific">Desulfoferula mesophila</name>
    <dbReference type="NCBI Taxonomy" id="3058419"/>
    <lineage>
        <taxon>Bacteria</taxon>
        <taxon>Pseudomonadati</taxon>
        <taxon>Thermodesulfobacteriota</taxon>
        <taxon>Desulfarculia</taxon>
        <taxon>Desulfarculales</taxon>
        <taxon>Desulfarculaceae</taxon>
        <taxon>Desulfoferula</taxon>
    </lineage>
</organism>
<feature type="binding site" evidence="10">
    <location>
        <position position="301"/>
    </location>
    <ligand>
        <name>Zn(2+)</name>
        <dbReference type="ChEBI" id="CHEBI:29105"/>
    </ligand>
</feature>
<comment type="subunit">
    <text evidence="10">Monomer. Associates with 30S ribosomal subunit, binds 16S rRNA.</text>
</comment>
<comment type="subcellular location">
    <subcellularLocation>
        <location evidence="10">Cytoplasm</location>
    </subcellularLocation>
</comment>
<comment type="similarity">
    <text evidence="10">Belongs to the TRAFAC class YlqF/YawG GTPase family. RsgA subfamily.</text>
</comment>
<dbReference type="GO" id="GO:0046872">
    <property type="term" value="F:metal ion binding"/>
    <property type="evidence" value="ECO:0007669"/>
    <property type="project" value="UniProtKB-KW"/>
</dbReference>
<dbReference type="KEGG" id="dmp:FAK_31080"/>
<dbReference type="HAMAP" id="MF_01820">
    <property type="entry name" value="GTPase_RsgA"/>
    <property type="match status" value="1"/>
</dbReference>
<dbReference type="EC" id="3.6.1.-" evidence="10"/>
<dbReference type="PANTHER" id="PTHR32120:SF10">
    <property type="entry name" value="SMALL RIBOSOMAL SUBUNIT BIOGENESIS GTPASE RSGA"/>
    <property type="match status" value="1"/>
</dbReference>
<accession>A0AAU9EHU2</accession>
<keyword evidence="6 10" id="KW-0378">Hydrolase</keyword>
<keyword evidence="9 10" id="KW-0342">GTP-binding</keyword>
<dbReference type="Proteomes" id="UP001366166">
    <property type="component" value="Chromosome"/>
</dbReference>
<evidence type="ECO:0000256" key="10">
    <source>
        <dbReference type="HAMAP-Rule" id="MF_01820"/>
    </source>
</evidence>
<reference evidence="14" key="1">
    <citation type="journal article" date="2023" name="Arch. Microbiol.">
        <title>Desulfoferula mesophilus gen. nov. sp. nov., a mesophilic sulfate-reducing bacterium isolated from a brackish lake sediment.</title>
        <authorList>
            <person name="Watanabe T."/>
            <person name="Yabe T."/>
            <person name="Tsuji J.M."/>
            <person name="Fukui M."/>
        </authorList>
    </citation>
    <scope>NUCLEOTIDE SEQUENCE [LARGE SCALE GENOMIC DNA]</scope>
    <source>
        <strain evidence="14">12FAK</strain>
    </source>
</reference>
<feature type="binding site" evidence="10">
    <location>
        <begin position="213"/>
        <end position="221"/>
    </location>
    <ligand>
        <name>GTP</name>
        <dbReference type="ChEBI" id="CHEBI:37565"/>
    </ligand>
</feature>
<evidence type="ECO:0000259" key="11">
    <source>
        <dbReference type="PROSITE" id="PS50936"/>
    </source>
</evidence>
<dbReference type="InterPro" id="IPR010914">
    <property type="entry name" value="RsgA_GTPase_dom"/>
</dbReference>
<dbReference type="GO" id="GO:0005737">
    <property type="term" value="C:cytoplasm"/>
    <property type="evidence" value="ECO:0007669"/>
    <property type="project" value="UniProtKB-SubCell"/>
</dbReference>
<evidence type="ECO:0000256" key="6">
    <source>
        <dbReference type="ARBA" id="ARBA00022801"/>
    </source>
</evidence>
<keyword evidence="4 10" id="KW-0699">rRNA-binding</keyword>
<evidence type="ECO:0000313" key="13">
    <source>
        <dbReference type="EMBL" id="BEQ16042.1"/>
    </source>
</evidence>
<feature type="domain" description="CP-type G" evidence="12">
    <location>
        <begin position="116"/>
        <end position="271"/>
    </location>
</feature>
<dbReference type="GO" id="GO:0005525">
    <property type="term" value="F:GTP binding"/>
    <property type="evidence" value="ECO:0007669"/>
    <property type="project" value="UniProtKB-UniRule"/>
</dbReference>
<dbReference type="SUPFAM" id="SSF52540">
    <property type="entry name" value="P-loop containing nucleoside triphosphate hydrolases"/>
    <property type="match status" value="1"/>
</dbReference>
<feature type="binding site" evidence="10">
    <location>
        <position position="299"/>
    </location>
    <ligand>
        <name>Zn(2+)</name>
        <dbReference type="ChEBI" id="CHEBI:29105"/>
    </ligand>
</feature>
<dbReference type="GO" id="GO:0003924">
    <property type="term" value="F:GTPase activity"/>
    <property type="evidence" value="ECO:0007669"/>
    <property type="project" value="UniProtKB-UniRule"/>
</dbReference>
<feature type="binding site" evidence="10">
    <location>
        <position position="294"/>
    </location>
    <ligand>
        <name>Zn(2+)</name>
        <dbReference type="ChEBI" id="CHEBI:29105"/>
    </ligand>
</feature>
<sequence length="367" mass="40212">MSIKPSANPNQNNGHLSRLGWTPHFQAQLDHLSNERVTPARVVGVRKNSFQASDGRREWLATLAGRLRHDPGGPLPVTGDWVLMNDTVIHGVLTRKNALSRGAAGARNQRDERAPNEQVIAANLDTIFIVCGLDRDFNLRRIERYLTLVYNCGLSPAAILTKADLHQDPPSCVAQVEAVALGVPVHLTSVANDACLAQLEPYLAPGRTAAMVGSSGAGKSTLVNLLCGREVQPTRSVSAQLGKGRHTTTTRDLIMMPQGGMVIDNPGIREIAFWDLDGGIQAAFPEIEQLAPECRFADCSHSHEPGCRVQEAVAQGEIPRDRLENYLKMKRELEYLAQRQNKGAGRVEKERWKPVALQVKAINKRKG</sequence>
<keyword evidence="14" id="KW-1185">Reference proteome</keyword>